<proteinExistence type="predicted"/>
<evidence type="ECO:0000313" key="1">
    <source>
        <dbReference type="EMBL" id="SDP78953.1"/>
    </source>
</evidence>
<protein>
    <recommendedName>
        <fullName evidence="3">ATP-grasp domain-containing protein</fullName>
    </recommendedName>
</protein>
<gene>
    <name evidence="1" type="ORF">SAMN04488529_11748</name>
</gene>
<name>A0A1H0VKS2_9CLOT</name>
<keyword evidence="2" id="KW-1185">Reference proteome</keyword>
<reference evidence="1 2" key="1">
    <citation type="submission" date="2016-10" db="EMBL/GenBank/DDBJ databases">
        <authorList>
            <person name="de Groot N.N."/>
        </authorList>
    </citation>
    <scope>NUCLEOTIDE SEQUENCE [LARGE SCALE GENOMIC DNA]</scope>
    <source>
        <strain evidence="1 2">DSM 12272</strain>
    </source>
</reference>
<organism evidence="1 2">
    <name type="scientific">Clostridium gasigenes</name>
    <dbReference type="NCBI Taxonomy" id="94869"/>
    <lineage>
        <taxon>Bacteria</taxon>
        <taxon>Bacillati</taxon>
        <taxon>Bacillota</taxon>
        <taxon>Clostridia</taxon>
        <taxon>Eubacteriales</taxon>
        <taxon>Clostridiaceae</taxon>
        <taxon>Clostridium</taxon>
    </lineage>
</organism>
<evidence type="ECO:0008006" key="3">
    <source>
        <dbReference type="Google" id="ProtNLM"/>
    </source>
</evidence>
<dbReference type="RefSeq" id="WP_089972834.1">
    <property type="nucleotide sequence ID" value="NZ_FNJM01000017.1"/>
</dbReference>
<dbReference type="STRING" id="94869.SAMN04488529_11748"/>
<dbReference type="EMBL" id="FNJM01000017">
    <property type="protein sequence ID" value="SDP78953.1"/>
    <property type="molecule type" value="Genomic_DNA"/>
</dbReference>
<dbReference type="OrthoDB" id="20966at2"/>
<dbReference type="AlphaFoldDB" id="A0A1H0VKS2"/>
<accession>A0A1H0VKS2</accession>
<dbReference type="Proteomes" id="UP000198597">
    <property type="component" value="Unassembled WGS sequence"/>
</dbReference>
<dbReference type="SUPFAM" id="SSF56059">
    <property type="entry name" value="Glutathione synthetase ATP-binding domain-like"/>
    <property type="match status" value="1"/>
</dbReference>
<sequence>MNKTILIGEFNSEKYWQEEGYAKLPEIPDKNSYNIIRSMDELLFPLAKSKDLLITRYKFNSFLKDYLEKIGFDFLCTNKNIETVETSKDNSIFKTIYDNLNLFSASLPCDVTNMELSPYSIIGYCKELAHSLNLQFNGCDYKTVKEVNSKVYSQKLSEALNLKYFGEVITSHEELKLLASNPRFNSGLLIKDPYGVSGKGNMLLNSNALVNRISKYLKSQEDKGLKTLFVVEPFLQKEIDFSCGFNISKGGKFTIISVQKMVNFNFSYLGSITADKDFIDYLYKENYFSTIENIANKLYDDGYFGDVCIDSMILVNGDIVPIIEINCRKSMGFINYYLDEYLKKYDLKGSLCSLNLGYKKDLTFEKLFEALDNEDLIFYPSSPTGLIPVSSNTLFINRDLDILPKEEKIYKGRFYMCIISSSTQGREEVLNEVRKILADLFVEVYN</sequence>
<dbReference type="Gene3D" id="3.30.470.20">
    <property type="entry name" value="ATP-grasp fold, B domain"/>
    <property type="match status" value="1"/>
</dbReference>
<evidence type="ECO:0000313" key="2">
    <source>
        <dbReference type="Proteomes" id="UP000198597"/>
    </source>
</evidence>